<dbReference type="EMBL" id="BAAAFI010000043">
    <property type="protein sequence ID" value="GAA0880407.1"/>
    <property type="molecule type" value="Genomic_DNA"/>
</dbReference>
<dbReference type="Pfam" id="PF12904">
    <property type="entry name" value="Collagen_bind_2"/>
    <property type="match status" value="1"/>
</dbReference>
<accession>A0ABN1N3E4</accession>
<evidence type="ECO:0000313" key="5">
    <source>
        <dbReference type="Proteomes" id="UP001500469"/>
    </source>
</evidence>
<keyword evidence="1" id="KW-1133">Transmembrane helix</keyword>
<dbReference type="PANTHER" id="PTHR37836">
    <property type="entry name" value="LMO1036 PROTEIN"/>
    <property type="match status" value="1"/>
</dbReference>
<feature type="transmembrane region" description="Helical" evidence="1">
    <location>
        <begin position="38"/>
        <end position="57"/>
    </location>
</feature>
<evidence type="ECO:0000259" key="2">
    <source>
        <dbReference type="Pfam" id="PF12904"/>
    </source>
</evidence>
<reference evidence="5" key="1">
    <citation type="journal article" date="2019" name="Int. J. Syst. Evol. Microbiol.">
        <title>The Global Catalogue of Microorganisms (GCM) 10K type strain sequencing project: providing services to taxonomists for standard genome sequencing and annotation.</title>
        <authorList>
            <consortium name="The Broad Institute Genomics Platform"/>
            <consortium name="The Broad Institute Genome Sequencing Center for Infectious Disease"/>
            <person name="Wu L."/>
            <person name="Ma J."/>
        </authorList>
    </citation>
    <scope>NUCLEOTIDE SEQUENCE [LARGE SCALE GENOMIC DNA]</scope>
    <source>
        <strain evidence="5">JCM 16112</strain>
    </source>
</reference>
<keyword evidence="1" id="KW-0812">Transmembrane</keyword>
<keyword evidence="1" id="KW-0472">Membrane</keyword>
<name>A0ABN1N3E4_9BACT</name>
<organism evidence="4 5">
    <name type="scientific">Algoriphagus jejuensis</name>
    <dbReference type="NCBI Taxonomy" id="419934"/>
    <lineage>
        <taxon>Bacteria</taxon>
        <taxon>Pseudomonadati</taxon>
        <taxon>Bacteroidota</taxon>
        <taxon>Cytophagia</taxon>
        <taxon>Cytophagales</taxon>
        <taxon>Cyclobacteriaceae</taxon>
        <taxon>Algoriphagus</taxon>
    </lineage>
</organism>
<evidence type="ECO:0000313" key="4">
    <source>
        <dbReference type="EMBL" id="GAA0880407.1"/>
    </source>
</evidence>
<sequence>MERKYRKVCVDPIEKAKTSYLMKIEWGKNEIEPIMNKYLLLILVLFCYASSYAQAPWDHGKLAVSPNGHFIQHHDETPFLWIGDTGWGMFQQLTREEVDLYLDSRQALGFTVIQAVAHWSPHGGGLKRSPDNAANAYGHRPFTGEENAPNTSEPLVVAGGSPTSPNDYWDHADYVVEAVRKRNMYLALLPCWAAQLVSGTGEYNEEEAKDYGQFIGKRYAAEPHIIWVLGGDTKAQFAAFDKNQKYSEFDFRAIYRSMAEGIVSGVTGESPKWDEKHSAWDQVFLSYHPNGDAPYGSSQWFHEDVWQDANGVEVWKEVDDVYRTMLDDYQLKNPVKPSLFLEGSYEYGTYRHECGWVTPVRVRRQFYQTFFAGGAGHTYGAAPIWSMRGNEGDYNCGYTWQQALDFSGAAQVSVVGKQFLADHRWYEWIPNGSVISGVGEGESLKTAVTTSDNKMALVYFSNNSSTRVTNILDQDAQAYWFYPRDGERVEIGSFKVNESREMVPPENWEDALLVLLVAN</sequence>
<feature type="domain" description="Apiosidase-like catalytic" evidence="3">
    <location>
        <begin position="65"/>
        <end position="425"/>
    </location>
</feature>
<gene>
    <name evidence="4" type="ORF">GCM10009119_33770</name>
</gene>
<proteinExistence type="predicted"/>
<dbReference type="InterPro" id="IPR017853">
    <property type="entry name" value="GH"/>
</dbReference>
<comment type="caution">
    <text evidence="4">The sequence shown here is derived from an EMBL/GenBank/DDBJ whole genome shotgun (WGS) entry which is preliminary data.</text>
</comment>
<dbReference type="GO" id="GO:0016787">
    <property type="term" value="F:hydrolase activity"/>
    <property type="evidence" value="ECO:0007669"/>
    <property type="project" value="UniProtKB-KW"/>
</dbReference>
<protein>
    <submittedName>
        <fullName evidence="4">Glycoside hydrolase family 140 protein</fullName>
    </submittedName>
</protein>
<dbReference type="Proteomes" id="UP001500469">
    <property type="component" value="Unassembled WGS sequence"/>
</dbReference>
<dbReference type="Pfam" id="PF13204">
    <property type="entry name" value="Apiosidase"/>
    <property type="match status" value="1"/>
</dbReference>
<dbReference type="InterPro" id="IPR025277">
    <property type="entry name" value="Apiosidase-like_cat_dom"/>
</dbReference>
<evidence type="ECO:0000259" key="3">
    <source>
        <dbReference type="Pfam" id="PF13204"/>
    </source>
</evidence>
<evidence type="ECO:0000256" key="1">
    <source>
        <dbReference type="SAM" id="Phobius"/>
    </source>
</evidence>
<dbReference type="PANTHER" id="PTHR37836:SF2">
    <property type="entry name" value="DUF4038 DOMAIN-CONTAINING PROTEIN"/>
    <property type="match status" value="1"/>
</dbReference>
<dbReference type="Gene3D" id="3.20.20.80">
    <property type="entry name" value="Glycosidases"/>
    <property type="match status" value="1"/>
</dbReference>
<feature type="domain" description="Putative collagen-binding" evidence="2">
    <location>
        <begin position="429"/>
        <end position="515"/>
    </location>
</feature>
<dbReference type="InterPro" id="IPR024749">
    <property type="entry name" value="Collagen-bd_put"/>
</dbReference>
<dbReference type="SUPFAM" id="SSF51445">
    <property type="entry name" value="(Trans)glycosidases"/>
    <property type="match status" value="1"/>
</dbReference>
<dbReference type="RefSeq" id="WP_343853755.1">
    <property type="nucleotide sequence ID" value="NZ_BAAAFI010000043.1"/>
</dbReference>
<keyword evidence="5" id="KW-1185">Reference proteome</keyword>
<keyword evidence="4" id="KW-0378">Hydrolase</keyword>